<accession>A0AAU7X650</accession>
<proteinExistence type="predicted"/>
<dbReference type="EMBL" id="CP158568">
    <property type="protein sequence ID" value="XBY42891.1"/>
    <property type="molecule type" value="Genomic_DNA"/>
</dbReference>
<organism evidence="2">
    <name type="scientific">Methyloraptor flagellatus</name>
    <dbReference type="NCBI Taxonomy" id="3162530"/>
    <lineage>
        <taxon>Bacteria</taxon>
        <taxon>Pseudomonadati</taxon>
        <taxon>Pseudomonadota</taxon>
        <taxon>Alphaproteobacteria</taxon>
        <taxon>Hyphomicrobiales</taxon>
        <taxon>Ancalomicrobiaceae</taxon>
        <taxon>Methyloraptor</taxon>
    </lineage>
</organism>
<sequence length="220" mass="23278">MAAPDGKSVPSATASADALSAGRPIPAGPGTEAADPSMAHGVADTASDPSAAAAAGRSPERRPPAGQSTGCRPNARLLRDWSEIRRAYEETDLSAAAIAAMFGVTPQAVYQKAFRAGWSSRRGSGRRPGDLPPVDRTALVRRLFLAVEKQIVEIERRFGDGSGAIPDEKDARTLAALARTLELLIGLQTTVEPAAAEPEVDIDEFRLDLARRIEGLRRTE</sequence>
<gene>
    <name evidence="2" type="ORF">ABS361_12280</name>
</gene>
<protein>
    <recommendedName>
        <fullName evidence="3">Helix-turn-helix domain-containing protein</fullName>
    </recommendedName>
</protein>
<feature type="region of interest" description="Disordered" evidence="1">
    <location>
        <begin position="1"/>
        <end position="74"/>
    </location>
</feature>
<feature type="compositionally biased region" description="Low complexity" evidence="1">
    <location>
        <begin position="43"/>
        <end position="57"/>
    </location>
</feature>
<dbReference type="KEGG" id="mflg:ABS361_12280"/>
<evidence type="ECO:0000313" key="2">
    <source>
        <dbReference type="EMBL" id="XBY42891.1"/>
    </source>
</evidence>
<name>A0AAU7X650_9HYPH</name>
<dbReference type="RefSeq" id="WP_407047993.1">
    <property type="nucleotide sequence ID" value="NZ_CP158568.1"/>
</dbReference>
<dbReference type="AlphaFoldDB" id="A0AAU7X650"/>
<evidence type="ECO:0008006" key="3">
    <source>
        <dbReference type="Google" id="ProtNLM"/>
    </source>
</evidence>
<evidence type="ECO:0000256" key="1">
    <source>
        <dbReference type="SAM" id="MobiDB-lite"/>
    </source>
</evidence>
<reference evidence="2" key="1">
    <citation type="submission" date="2024-06" db="EMBL/GenBank/DDBJ databases">
        <title>Methylostella associata gen. nov., sp. nov., a novel Ancalomicrobiaceae-affiliated facultatively methylotrophic bacteria that feed on methanotrophs of the genus Methylococcus.</title>
        <authorList>
            <person name="Saltykova V."/>
            <person name="Danilova O.V."/>
            <person name="Oshkin I.Y."/>
            <person name="Belova S.E."/>
            <person name="Pimenov N.V."/>
            <person name="Dedysh S.N."/>
        </authorList>
    </citation>
    <scope>NUCLEOTIDE SEQUENCE</scope>
    <source>
        <strain evidence="2">S20</strain>
    </source>
</reference>